<evidence type="ECO:0000313" key="1">
    <source>
        <dbReference type="EMBL" id="KAF7368521.1"/>
    </source>
</evidence>
<accession>A0A8H6Z183</accession>
<dbReference type="Gene3D" id="3.80.10.10">
    <property type="entry name" value="Ribonuclease Inhibitor"/>
    <property type="match status" value="1"/>
</dbReference>
<evidence type="ECO:0000313" key="2">
    <source>
        <dbReference type="Proteomes" id="UP000620124"/>
    </source>
</evidence>
<comment type="caution">
    <text evidence="1">The sequence shown here is derived from an EMBL/GenBank/DDBJ whole genome shotgun (WGS) entry which is preliminary data.</text>
</comment>
<dbReference type="SUPFAM" id="SSF52047">
    <property type="entry name" value="RNI-like"/>
    <property type="match status" value="1"/>
</dbReference>
<reference evidence="1" key="1">
    <citation type="submission" date="2020-05" db="EMBL/GenBank/DDBJ databases">
        <title>Mycena genomes resolve the evolution of fungal bioluminescence.</title>
        <authorList>
            <person name="Tsai I.J."/>
        </authorList>
    </citation>
    <scope>NUCLEOTIDE SEQUENCE</scope>
    <source>
        <strain evidence="1">CCC161011</strain>
    </source>
</reference>
<sequence>MHRTLTIPDIVQLIFAEFRTTGSIPDDIHPPDLAALASLARTCTMFRDPALDLLWKYQDTTQNLIGCFPADLISETQHEQLIVANQESDAESDPSDAEDVEAEMGDIMSRNFNPFKFSVKTLHLLRPITNEDWTRPLLYSHRVKTLNLLRVGGLGAASAPVFFQICSSVPEEHVFPNLEECQISPTPIAQCIQFLISPRIRRIALYFTSVQGLDIVPTLAERCPLLTQATILVSNVSAVDSVSAFVRNLVRIKDLHVQNLDERAFEHLRHLPTLTALHLEDPVVPAEALVPIDQITSSSHSYSSLRFLHFGSTTVERVTAFINTIVNCPLEQLYIEDPDESVSTTADASRRLYSSLAARCTPSSLQEIKVGPGFRADTDLIADPVTGPTLRHLFCFQNLRAVYIDQPFGFDLTDVDIIDLASSWPRLELLSLSGTAHVPSRVTLHGLSVFARYCPALRCLQMSFDASIIPASNPSESRPTQTTLARIGVAHSAIRAPAAVAGFISKIFPNASVATWLDVEVEAEHMEYHIRWSEVNRLLWEFSRGRRFVMTFVCVIIITLCAE</sequence>
<dbReference type="InterPro" id="IPR032675">
    <property type="entry name" value="LRR_dom_sf"/>
</dbReference>
<dbReference type="Proteomes" id="UP000620124">
    <property type="component" value="Unassembled WGS sequence"/>
</dbReference>
<organism evidence="1 2">
    <name type="scientific">Mycena venus</name>
    <dbReference type="NCBI Taxonomy" id="2733690"/>
    <lineage>
        <taxon>Eukaryota</taxon>
        <taxon>Fungi</taxon>
        <taxon>Dikarya</taxon>
        <taxon>Basidiomycota</taxon>
        <taxon>Agaricomycotina</taxon>
        <taxon>Agaricomycetes</taxon>
        <taxon>Agaricomycetidae</taxon>
        <taxon>Agaricales</taxon>
        <taxon>Marasmiineae</taxon>
        <taxon>Mycenaceae</taxon>
        <taxon>Mycena</taxon>
    </lineage>
</organism>
<dbReference type="EMBL" id="JACAZI010000002">
    <property type="protein sequence ID" value="KAF7368521.1"/>
    <property type="molecule type" value="Genomic_DNA"/>
</dbReference>
<proteinExistence type="predicted"/>
<dbReference type="AlphaFoldDB" id="A0A8H6Z183"/>
<evidence type="ECO:0008006" key="3">
    <source>
        <dbReference type="Google" id="ProtNLM"/>
    </source>
</evidence>
<protein>
    <recommendedName>
        <fullName evidence="3">F-box domain-containing protein</fullName>
    </recommendedName>
</protein>
<gene>
    <name evidence="1" type="ORF">MVEN_00175300</name>
</gene>
<keyword evidence="2" id="KW-1185">Reference proteome</keyword>
<dbReference type="OrthoDB" id="3258386at2759"/>
<name>A0A8H6Z183_9AGAR</name>